<dbReference type="AlphaFoldDB" id="A0A5J4YZQ3"/>
<comment type="similarity">
    <text evidence="2">Belongs to the SNF7 family.</text>
</comment>
<dbReference type="GO" id="GO:0032511">
    <property type="term" value="P:late endosome to vacuole transport via multivesicular body sorting pathway"/>
    <property type="evidence" value="ECO:0007669"/>
    <property type="project" value="TreeGrafter"/>
</dbReference>
<dbReference type="InterPro" id="IPR005024">
    <property type="entry name" value="Snf7_fam"/>
</dbReference>
<dbReference type="GO" id="GO:0000815">
    <property type="term" value="C:ESCRT III complex"/>
    <property type="evidence" value="ECO:0007669"/>
    <property type="project" value="TreeGrafter"/>
</dbReference>
<feature type="region of interest" description="Disordered" evidence="4">
    <location>
        <begin position="439"/>
        <end position="478"/>
    </location>
</feature>
<dbReference type="GO" id="GO:0006900">
    <property type="term" value="P:vesicle budding from membrane"/>
    <property type="evidence" value="ECO:0007669"/>
    <property type="project" value="TreeGrafter"/>
</dbReference>
<dbReference type="Gene3D" id="6.10.140.1230">
    <property type="match status" value="1"/>
</dbReference>
<keyword evidence="3" id="KW-0967">Endosome</keyword>
<keyword evidence="6" id="KW-1185">Reference proteome</keyword>
<evidence type="ECO:0000256" key="3">
    <source>
        <dbReference type="ARBA" id="ARBA00022753"/>
    </source>
</evidence>
<sequence length="478" mass="51978">MSAMNDMMWNAALPPEREVDEMLYDSVHAFFEKRVLESCVRKHGRLVWSPAQMFGRDELQRHGRPPACFQDVLQRMFRDGLIVPLHALPTAEALAQGASHASAPKSTESAPWITRLYRGIAGYFMASAPAVPLFDPADTESQFVMPMAVKARSSELFDRVLHHVDRHHLFGERIACLWTLHAIAGEFCDSNITECSLLVGRLAKDGQCRVFRHTTSVCADDDPTQDLIGVRFLGKDASLLSIALASDSELLALISARDNLRQKCDVYQGRISSLRQQASNALKDPGHVSEEARRAAAKRCIVQKQELERHHERFFKALCNVDKILYSIDMADSNAQVMGALRVGESALAQINSEVDVSEVDDMMLDLEEQLQKVAIIGDALAAPGPDTAQISNDDLDKELDALMFGTAPASGPTGGLGIAQDQAGASVPAKEVPAALLEVSPEPVLSNSSDGGDGVLKPSGKTVDKSKERPSALARAS</sequence>
<comment type="subcellular location">
    <subcellularLocation>
        <location evidence="1">Endosome</location>
    </subcellularLocation>
</comment>
<dbReference type="GO" id="GO:0005771">
    <property type="term" value="C:multivesicular body"/>
    <property type="evidence" value="ECO:0007669"/>
    <property type="project" value="TreeGrafter"/>
</dbReference>
<evidence type="ECO:0000313" key="5">
    <source>
        <dbReference type="EMBL" id="KAA8495937.1"/>
    </source>
</evidence>
<evidence type="ECO:0000256" key="1">
    <source>
        <dbReference type="ARBA" id="ARBA00004177"/>
    </source>
</evidence>
<organism evidence="5 6">
    <name type="scientific">Porphyridium purpureum</name>
    <name type="common">Red alga</name>
    <name type="synonym">Porphyridium cruentum</name>
    <dbReference type="NCBI Taxonomy" id="35688"/>
    <lineage>
        <taxon>Eukaryota</taxon>
        <taxon>Rhodophyta</taxon>
        <taxon>Bangiophyceae</taxon>
        <taxon>Porphyridiales</taxon>
        <taxon>Porphyridiaceae</taxon>
        <taxon>Porphyridium</taxon>
    </lineage>
</organism>
<dbReference type="PANTHER" id="PTHR22761">
    <property type="entry name" value="CHARGED MULTIVESICULAR BODY PROTEIN"/>
    <property type="match status" value="1"/>
</dbReference>
<dbReference type="Pfam" id="PF03357">
    <property type="entry name" value="Snf7"/>
    <property type="match status" value="1"/>
</dbReference>
<gene>
    <name evidence="5" type="ORF">FVE85_2092</name>
</gene>
<reference evidence="6" key="1">
    <citation type="journal article" date="2019" name="Nat. Commun.">
        <title>Expansion of phycobilisome linker gene families in mesophilic red algae.</title>
        <authorList>
            <person name="Lee J."/>
            <person name="Kim D."/>
            <person name="Bhattacharya D."/>
            <person name="Yoon H.S."/>
        </authorList>
    </citation>
    <scope>NUCLEOTIDE SEQUENCE [LARGE SCALE GENOMIC DNA]</scope>
    <source>
        <strain evidence="6">CCMP 1328</strain>
    </source>
</reference>
<dbReference type="OMA" id="TESAPWI"/>
<dbReference type="Proteomes" id="UP000324585">
    <property type="component" value="Unassembled WGS sequence"/>
</dbReference>
<name>A0A5J4YZQ3_PORPP</name>
<dbReference type="PANTHER" id="PTHR22761:SF10">
    <property type="entry name" value="GH13992P"/>
    <property type="match status" value="1"/>
</dbReference>
<protein>
    <submittedName>
        <fullName evidence="5">Charged multivesicular body protein 7</fullName>
    </submittedName>
</protein>
<dbReference type="Pfam" id="PF25880">
    <property type="entry name" value="WHD_CHMP7_1st"/>
    <property type="match status" value="1"/>
</dbReference>
<evidence type="ECO:0000313" key="6">
    <source>
        <dbReference type="Proteomes" id="UP000324585"/>
    </source>
</evidence>
<evidence type="ECO:0000256" key="4">
    <source>
        <dbReference type="SAM" id="MobiDB-lite"/>
    </source>
</evidence>
<proteinExistence type="inferred from homology"/>
<dbReference type="EMBL" id="VRMN01000003">
    <property type="protein sequence ID" value="KAA8495937.1"/>
    <property type="molecule type" value="Genomic_DNA"/>
</dbReference>
<evidence type="ECO:0000256" key="2">
    <source>
        <dbReference type="ARBA" id="ARBA00006190"/>
    </source>
</evidence>
<accession>A0A5J4YZQ3</accession>
<dbReference type="GO" id="GO:0009898">
    <property type="term" value="C:cytoplasmic side of plasma membrane"/>
    <property type="evidence" value="ECO:0007669"/>
    <property type="project" value="TreeGrafter"/>
</dbReference>
<comment type="caution">
    <text evidence="5">The sequence shown here is derived from an EMBL/GenBank/DDBJ whole genome shotgun (WGS) entry which is preliminary data.</text>
</comment>
<dbReference type="OrthoDB" id="441172at2759"/>